<keyword evidence="1" id="KW-0472">Membrane</keyword>
<comment type="caution">
    <text evidence="3">The sequence shown here is derived from an EMBL/GenBank/DDBJ whole genome shotgun (WGS) entry which is preliminary data.</text>
</comment>
<feature type="domain" description="DUF6534" evidence="2">
    <location>
        <begin position="4"/>
        <end position="76"/>
    </location>
</feature>
<feature type="transmembrane region" description="Helical" evidence="1">
    <location>
        <begin position="52"/>
        <end position="72"/>
    </location>
</feature>
<dbReference type="InterPro" id="IPR045339">
    <property type="entry name" value="DUF6534"/>
</dbReference>
<accession>A0A9P6ALM2</accession>
<gene>
    <name evidence="3" type="ORF">BS47DRAFT_350057</name>
</gene>
<name>A0A9P6ALM2_9AGAM</name>
<protein>
    <recommendedName>
        <fullName evidence="2">DUF6534 domain-containing protein</fullName>
    </recommendedName>
</protein>
<sequence>MGLLLRHRRTGYHKTDSVINRMVAYAISTGAVTSILSCICLVLFAICGFSTGGLVVSMPLGLSYSISMLTNLHMRTRLRARLDTPSPLELTAYSITKRMGRTQGSSK</sequence>
<dbReference type="Pfam" id="PF20152">
    <property type="entry name" value="DUF6534"/>
    <property type="match status" value="1"/>
</dbReference>
<dbReference type="EMBL" id="MU129091">
    <property type="protein sequence ID" value="KAF9507061.1"/>
    <property type="molecule type" value="Genomic_DNA"/>
</dbReference>
<keyword evidence="1" id="KW-1133">Transmembrane helix</keyword>
<evidence type="ECO:0000313" key="4">
    <source>
        <dbReference type="Proteomes" id="UP000886523"/>
    </source>
</evidence>
<dbReference type="Proteomes" id="UP000886523">
    <property type="component" value="Unassembled WGS sequence"/>
</dbReference>
<keyword evidence="1" id="KW-0812">Transmembrane</keyword>
<evidence type="ECO:0000259" key="2">
    <source>
        <dbReference type="Pfam" id="PF20152"/>
    </source>
</evidence>
<evidence type="ECO:0000256" key="1">
    <source>
        <dbReference type="SAM" id="Phobius"/>
    </source>
</evidence>
<dbReference type="AlphaFoldDB" id="A0A9P6ALM2"/>
<keyword evidence="4" id="KW-1185">Reference proteome</keyword>
<reference evidence="3" key="1">
    <citation type="journal article" date="2020" name="Nat. Commun.">
        <title>Large-scale genome sequencing of mycorrhizal fungi provides insights into the early evolution of symbiotic traits.</title>
        <authorList>
            <person name="Miyauchi S."/>
            <person name="Kiss E."/>
            <person name="Kuo A."/>
            <person name="Drula E."/>
            <person name="Kohler A."/>
            <person name="Sanchez-Garcia M."/>
            <person name="Morin E."/>
            <person name="Andreopoulos B."/>
            <person name="Barry K.W."/>
            <person name="Bonito G."/>
            <person name="Buee M."/>
            <person name="Carver A."/>
            <person name="Chen C."/>
            <person name="Cichocki N."/>
            <person name="Clum A."/>
            <person name="Culley D."/>
            <person name="Crous P.W."/>
            <person name="Fauchery L."/>
            <person name="Girlanda M."/>
            <person name="Hayes R.D."/>
            <person name="Keri Z."/>
            <person name="LaButti K."/>
            <person name="Lipzen A."/>
            <person name="Lombard V."/>
            <person name="Magnuson J."/>
            <person name="Maillard F."/>
            <person name="Murat C."/>
            <person name="Nolan M."/>
            <person name="Ohm R.A."/>
            <person name="Pangilinan J."/>
            <person name="Pereira M.F."/>
            <person name="Perotto S."/>
            <person name="Peter M."/>
            <person name="Pfister S."/>
            <person name="Riley R."/>
            <person name="Sitrit Y."/>
            <person name="Stielow J.B."/>
            <person name="Szollosi G."/>
            <person name="Zifcakova L."/>
            <person name="Stursova M."/>
            <person name="Spatafora J.W."/>
            <person name="Tedersoo L."/>
            <person name="Vaario L.M."/>
            <person name="Yamada A."/>
            <person name="Yan M."/>
            <person name="Wang P."/>
            <person name="Xu J."/>
            <person name="Bruns T."/>
            <person name="Baldrian P."/>
            <person name="Vilgalys R."/>
            <person name="Dunand C."/>
            <person name="Henrissat B."/>
            <person name="Grigoriev I.V."/>
            <person name="Hibbett D."/>
            <person name="Nagy L.G."/>
            <person name="Martin F.M."/>
        </authorList>
    </citation>
    <scope>NUCLEOTIDE SEQUENCE</scope>
    <source>
        <strain evidence="3">UP504</strain>
    </source>
</reference>
<organism evidence="3 4">
    <name type="scientific">Hydnum rufescens UP504</name>
    <dbReference type="NCBI Taxonomy" id="1448309"/>
    <lineage>
        <taxon>Eukaryota</taxon>
        <taxon>Fungi</taxon>
        <taxon>Dikarya</taxon>
        <taxon>Basidiomycota</taxon>
        <taxon>Agaricomycotina</taxon>
        <taxon>Agaricomycetes</taxon>
        <taxon>Cantharellales</taxon>
        <taxon>Hydnaceae</taxon>
        <taxon>Hydnum</taxon>
    </lineage>
</organism>
<evidence type="ECO:0000313" key="3">
    <source>
        <dbReference type="EMBL" id="KAF9507061.1"/>
    </source>
</evidence>
<proteinExistence type="predicted"/>
<dbReference type="OrthoDB" id="2562493at2759"/>
<feature type="transmembrane region" description="Helical" evidence="1">
    <location>
        <begin position="23"/>
        <end position="46"/>
    </location>
</feature>